<dbReference type="Gene3D" id="2.60.200.20">
    <property type="match status" value="1"/>
</dbReference>
<dbReference type="EMBL" id="JAGGLL010000011">
    <property type="protein sequence ID" value="MBP2021875.1"/>
    <property type="molecule type" value="Genomic_DNA"/>
</dbReference>
<evidence type="ECO:0000313" key="4">
    <source>
        <dbReference type="Proteomes" id="UP001519308"/>
    </source>
</evidence>
<dbReference type="PROSITE" id="PS50006">
    <property type="entry name" value="FHA_DOMAIN"/>
    <property type="match status" value="1"/>
</dbReference>
<dbReference type="RefSeq" id="WP_021281335.1">
    <property type="nucleotide sequence ID" value="NZ_JAGGLL010000011.1"/>
</dbReference>
<dbReference type="Pfam" id="PF00498">
    <property type="entry name" value="FHA"/>
    <property type="match status" value="1"/>
</dbReference>
<reference evidence="3 4" key="1">
    <citation type="submission" date="2021-03" db="EMBL/GenBank/DDBJ databases">
        <title>Genomic Encyclopedia of Type Strains, Phase IV (KMG-IV): sequencing the most valuable type-strain genomes for metagenomic binning, comparative biology and taxonomic classification.</title>
        <authorList>
            <person name="Goeker M."/>
        </authorList>
    </citation>
    <scope>NUCLEOTIDE SEQUENCE [LARGE SCALE GENOMIC DNA]</scope>
    <source>
        <strain evidence="3 4">DSM 28650</strain>
    </source>
</reference>
<sequence length="188" mass="21362">MEDLNLKKKTRENGLYAGIELINLCIGIILTLICILIYITIDSVLIRSLLIIAFIAFAAVVFYLLFKSTHKQMVYSPERIKNIALVNEDNEIIKQWEVNDKVSVLIGKKQANSDIDLSSSIYSNFIEEEHAVLNYAGGQWYVEDLSLNNGVTIQKKEDGIQYRVVKHSPCKVKKGDILFISKAKLLLR</sequence>
<proteinExistence type="predicted"/>
<comment type="caution">
    <text evidence="3">The sequence shown here is derived from an EMBL/GenBank/DDBJ whole genome shotgun (WGS) entry which is preliminary data.</text>
</comment>
<gene>
    <name evidence="3" type="ORF">J2Z44_001671</name>
</gene>
<keyword evidence="1" id="KW-0812">Transmembrane</keyword>
<protein>
    <recommendedName>
        <fullName evidence="2">FHA domain-containing protein</fullName>
    </recommendedName>
</protein>
<dbReference type="InterPro" id="IPR008984">
    <property type="entry name" value="SMAD_FHA_dom_sf"/>
</dbReference>
<keyword evidence="4" id="KW-1185">Reference proteome</keyword>
<evidence type="ECO:0000256" key="1">
    <source>
        <dbReference type="SAM" id="Phobius"/>
    </source>
</evidence>
<name>A0ABS4K274_9CLOT</name>
<dbReference type="SUPFAM" id="SSF49879">
    <property type="entry name" value="SMAD/FHA domain"/>
    <property type="match status" value="1"/>
</dbReference>
<evidence type="ECO:0000259" key="2">
    <source>
        <dbReference type="PROSITE" id="PS50006"/>
    </source>
</evidence>
<feature type="transmembrane region" description="Helical" evidence="1">
    <location>
        <begin position="21"/>
        <end position="39"/>
    </location>
</feature>
<dbReference type="InterPro" id="IPR000253">
    <property type="entry name" value="FHA_dom"/>
</dbReference>
<dbReference type="CDD" id="cd00060">
    <property type="entry name" value="FHA"/>
    <property type="match status" value="1"/>
</dbReference>
<keyword evidence="1" id="KW-0472">Membrane</keyword>
<feature type="domain" description="FHA" evidence="2">
    <location>
        <begin position="104"/>
        <end position="158"/>
    </location>
</feature>
<evidence type="ECO:0000313" key="3">
    <source>
        <dbReference type="EMBL" id="MBP2021875.1"/>
    </source>
</evidence>
<feature type="transmembrane region" description="Helical" evidence="1">
    <location>
        <begin position="45"/>
        <end position="66"/>
    </location>
</feature>
<accession>A0ABS4K274</accession>
<keyword evidence="1" id="KW-1133">Transmembrane helix</keyword>
<organism evidence="3 4">
    <name type="scientific">Clostridium punense</name>
    <dbReference type="NCBI Taxonomy" id="1054297"/>
    <lineage>
        <taxon>Bacteria</taxon>
        <taxon>Bacillati</taxon>
        <taxon>Bacillota</taxon>
        <taxon>Clostridia</taxon>
        <taxon>Eubacteriales</taxon>
        <taxon>Clostridiaceae</taxon>
        <taxon>Clostridium</taxon>
    </lineage>
</organism>
<dbReference type="Proteomes" id="UP001519308">
    <property type="component" value="Unassembled WGS sequence"/>
</dbReference>